<dbReference type="PANTHER" id="PTHR42862">
    <property type="entry name" value="DELTA-1-PYRROLINE-5-CARBOXYLATE DEHYDROGENASE 1, ISOFORM A-RELATED"/>
    <property type="match status" value="1"/>
</dbReference>
<dbReference type="PANTHER" id="PTHR42862:SF1">
    <property type="entry name" value="DELTA-1-PYRROLINE-5-CARBOXYLATE DEHYDROGENASE 2, ISOFORM A-RELATED"/>
    <property type="match status" value="1"/>
</dbReference>
<dbReference type="AlphaFoldDB" id="A0A438VDL3"/>
<dbReference type="Proteomes" id="UP000289022">
    <property type="component" value="Unassembled WGS sequence"/>
</dbReference>
<dbReference type="GO" id="GO:0003842">
    <property type="term" value="F:L-glutamate gamma-semialdehyde dehydrogenase activity"/>
    <property type="evidence" value="ECO:0007669"/>
    <property type="project" value="TreeGrafter"/>
</dbReference>
<comment type="caution">
    <text evidence="4">The sequence shown here is derived from an EMBL/GenBank/DDBJ whole genome shotgun (WGS) entry which is preliminary data.</text>
</comment>
<dbReference type="Pfam" id="PF00171">
    <property type="entry name" value="Aldedh"/>
    <property type="match status" value="1"/>
</dbReference>
<feature type="non-terminal residue" evidence="4">
    <location>
        <position position="1"/>
    </location>
</feature>
<name>A0A438VDL3_HELPX</name>
<dbReference type="GO" id="GO:0009898">
    <property type="term" value="C:cytoplasmic side of plasma membrane"/>
    <property type="evidence" value="ECO:0007669"/>
    <property type="project" value="TreeGrafter"/>
</dbReference>
<proteinExistence type="predicted"/>
<dbReference type="InterPro" id="IPR016162">
    <property type="entry name" value="Ald_DH_N"/>
</dbReference>
<sequence>QEQNPKTQFTPKGVGVVIAPWNFPVGISVGTIAAPLAAGNRVIYKPSSLSSVTGYKLCECFWDAGVPRDA</sequence>
<dbReference type="InterPro" id="IPR016161">
    <property type="entry name" value="Ald_DH/histidinol_DH"/>
</dbReference>
<dbReference type="GO" id="GO:0010133">
    <property type="term" value="P:L-proline catabolic process to L-glutamate"/>
    <property type="evidence" value="ECO:0007669"/>
    <property type="project" value="TreeGrafter"/>
</dbReference>
<keyword evidence="1" id="KW-0560">Oxidoreductase</keyword>
<dbReference type="SUPFAM" id="SSF53720">
    <property type="entry name" value="ALDH-like"/>
    <property type="match status" value="1"/>
</dbReference>
<dbReference type="Gene3D" id="3.40.605.10">
    <property type="entry name" value="Aldehyde Dehydrogenase, Chain A, domain 1"/>
    <property type="match status" value="1"/>
</dbReference>
<accession>A0A438VDL3</accession>
<dbReference type="EMBL" id="RJGP01001819">
    <property type="protein sequence ID" value="RVZ08673.1"/>
    <property type="molecule type" value="Genomic_DNA"/>
</dbReference>
<protein>
    <submittedName>
        <fullName evidence="4">Aldehyde dehydrogenase family protein</fullName>
    </submittedName>
</protein>
<dbReference type="InterPro" id="IPR050485">
    <property type="entry name" value="Proline_metab_enzyme"/>
</dbReference>
<keyword evidence="2" id="KW-0520">NAD</keyword>
<dbReference type="InterPro" id="IPR015590">
    <property type="entry name" value="Aldehyde_DH_dom"/>
</dbReference>
<reference evidence="4 5" key="1">
    <citation type="submission" date="2018-11" db="EMBL/GenBank/DDBJ databases">
        <title>Genetic determinants and prediction of antibiotic resistance phenotypes in Helicobacter pylori.</title>
        <authorList>
            <person name="Wagner K."/>
        </authorList>
    </citation>
    <scope>NUCLEOTIDE SEQUENCE [LARGE SCALE GENOMIC DNA]</scope>
    <source>
        <strain evidence="4 5">ZH70</strain>
    </source>
</reference>
<organism evidence="4 5">
    <name type="scientific">Helicobacter pylori</name>
    <name type="common">Campylobacter pylori</name>
    <dbReference type="NCBI Taxonomy" id="210"/>
    <lineage>
        <taxon>Bacteria</taxon>
        <taxon>Pseudomonadati</taxon>
        <taxon>Campylobacterota</taxon>
        <taxon>Epsilonproteobacteria</taxon>
        <taxon>Campylobacterales</taxon>
        <taxon>Helicobacteraceae</taxon>
        <taxon>Helicobacter</taxon>
    </lineage>
</organism>
<evidence type="ECO:0000256" key="2">
    <source>
        <dbReference type="ARBA" id="ARBA00023027"/>
    </source>
</evidence>
<evidence type="ECO:0000313" key="5">
    <source>
        <dbReference type="Proteomes" id="UP000289022"/>
    </source>
</evidence>
<evidence type="ECO:0000259" key="3">
    <source>
        <dbReference type="Pfam" id="PF00171"/>
    </source>
</evidence>
<evidence type="ECO:0000313" key="4">
    <source>
        <dbReference type="EMBL" id="RVZ08673.1"/>
    </source>
</evidence>
<feature type="non-terminal residue" evidence="4">
    <location>
        <position position="70"/>
    </location>
</feature>
<evidence type="ECO:0000256" key="1">
    <source>
        <dbReference type="ARBA" id="ARBA00023002"/>
    </source>
</evidence>
<feature type="domain" description="Aldehyde dehydrogenase" evidence="3">
    <location>
        <begin position="6"/>
        <end position="69"/>
    </location>
</feature>
<gene>
    <name evidence="4" type="ORF">EC518_16085</name>
</gene>